<organism evidence="1 2">
    <name type="scientific">Citrus x changshan-huyou</name>
    <dbReference type="NCBI Taxonomy" id="2935761"/>
    <lineage>
        <taxon>Eukaryota</taxon>
        <taxon>Viridiplantae</taxon>
        <taxon>Streptophyta</taxon>
        <taxon>Embryophyta</taxon>
        <taxon>Tracheophyta</taxon>
        <taxon>Spermatophyta</taxon>
        <taxon>Magnoliopsida</taxon>
        <taxon>eudicotyledons</taxon>
        <taxon>Gunneridae</taxon>
        <taxon>Pentapetalae</taxon>
        <taxon>rosids</taxon>
        <taxon>malvids</taxon>
        <taxon>Sapindales</taxon>
        <taxon>Rutaceae</taxon>
        <taxon>Aurantioideae</taxon>
        <taxon>Citrus</taxon>
    </lineage>
</organism>
<reference evidence="1 2" key="1">
    <citation type="submission" date="2024-05" db="EMBL/GenBank/DDBJ databases">
        <title>Haplotype-resolved chromosome-level genome assembly of Huyou (Citrus changshanensis).</title>
        <authorList>
            <person name="Miao C."/>
            <person name="Chen W."/>
            <person name="Wu Y."/>
            <person name="Wang L."/>
            <person name="Zhao S."/>
            <person name="Grierson D."/>
            <person name="Xu C."/>
            <person name="Chen K."/>
        </authorList>
    </citation>
    <scope>NUCLEOTIDE SEQUENCE [LARGE SCALE GENOMIC DNA]</scope>
    <source>
        <strain evidence="1">01-14</strain>
        <tissue evidence="1">Leaf</tissue>
    </source>
</reference>
<evidence type="ECO:0000313" key="1">
    <source>
        <dbReference type="EMBL" id="KAK9181693.1"/>
    </source>
</evidence>
<dbReference type="Proteomes" id="UP001428341">
    <property type="component" value="Unassembled WGS sequence"/>
</dbReference>
<dbReference type="EMBL" id="JBCGBO010000024">
    <property type="protein sequence ID" value="KAK9181693.1"/>
    <property type="molecule type" value="Genomic_DNA"/>
</dbReference>
<comment type="caution">
    <text evidence="1">The sequence shown here is derived from an EMBL/GenBank/DDBJ whole genome shotgun (WGS) entry which is preliminary data.</text>
</comment>
<keyword evidence="2" id="KW-1185">Reference proteome</keyword>
<sequence length="76" mass="8468">MNAVLGLLKALEVNQMAATVKGRLLVLVLGLQAIKSNVMEKSIADFFEELIVEDSIAKSHLLLQFLRFIDVGQYLH</sequence>
<accession>A0AAP0LRB7</accession>
<evidence type="ECO:0000313" key="2">
    <source>
        <dbReference type="Proteomes" id="UP001428341"/>
    </source>
</evidence>
<proteinExistence type="predicted"/>
<name>A0AAP0LRB7_9ROSI</name>
<protein>
    <submittedName>
        <fullName evidence="1">Uncharacterized protein</fullName>
    </submittedName>
</protein>
<gene>
    <name evidence="1" type="ORF">WN944_024832</name>
</gene>
<dbReference type="AlphaFoldDB" id="A0AAP0LRB7"/>